<proteinExistence type="predicted"/>
<reference evidence="3" key="1">
    <citation type="submission" date="2010-08" db="EMBL/GenBank/DDBJ databases">
        <authorList>
            <consortium name="Caenorhabditis japonica Sequencing Consortium"/>
            <person name="Wilson R.K."/>
        </authorList>
    </citation>
    <scope>NUCLEOTIDE SEQUENCE [LARGE SCALE GENOMIC DNA]</scope>
    <source>
        <strain evidence="3">DF5081</strain>
    </source>
</reference>
<name>A0A8R1DSB3_CAEJA</name>
<dbReference type="AlphaFoldDB" id="A0A8R1DSB3"/>
<dbReference type="InterPro" id="IPR003323">
    <property type="entry name" value="OTU_dom"/>
</dbReference>
<dbReference type="Gene3D" id="3.90.70.80">
    <property type="match status" value="1"/>
</dbReference>
<dbReference type="InterPro" id="IPR038765">
    <property type="entry name" value="Papain-like_cys_pep_sf"/>
</dbReference>
<organism evidence="2 3">
    <name type="scientific">Caenorhabditis japonica</name>
    <dbReference type="NCBI Taxonomy" id="281687"/>
    <lineage>
        <taxon>Eukaryota</taxon>
        <taxon>Metazoa</taxon>
        <taxon>Ecdysozoa</taxon>
        <taxon>Nematoda</taxon>
        <taxon>Chromadorea</taxon>
        <taxon>Rhabditida</taxon>
        <taxon>Rhabditina</taxon>
        <taxon>Rhabditomorpha</taxon>
        <taxon>Rhabditoidea</taxon>
        <taxon>Rhabditidae</taxon>
        <taxon>Peloderinae</taxon>
        <taxon>Caenorhabditis</taxon>
    </lineage>
</organism>
<reference evidence="2" key="2">
    <citation type="submission" date="2022-06" db="UniProtKB">
        <authorList>
            <consortium name="EnsemblMetazoa"/>
        </authorList>
    </citation>
    <scope>IDENTIFICATION</scope>
    <source>
        <strain evidence="2">DF5081</strain>
    </source>
</reference>
<accession>A0A8R1DSB3</accession>
<dbReference type="SUPFAM" id="SSF54001">
    <property type="entry name" value="Cysteine proteinases"/>
    <property type="match status" value="1"/>
</dbReference>
<feature type="domain" description="OTU" evidence="1">
    <location>
        <begin position="1"/>
        <end position="106"/>
    </location>
</feature>
<dbReference type="PROSITE" id="PS50802">
    <property type="entry name" value="OTU"/>
    <property type="match status" value="1"/>
</dbReference>
<dbReference type="EnsemblMetazoa" id="CJA09580.1">
    <property type="protein sequence ID" value="CJA09580.1"/>
    <property type="gene ID" value="WBGene00128784"/>
</dbReference>
<evidence type="ECO:0000313" key="2">
    <source>
        <dbReference type="EnsemblMetazoa" id="CJA09580.1"/>
    </source>
</evidence>
<dbReference type="Pfam" id="PF02338">
    <property type="entry name" value="OTU"/>
    <property type="match status" value="1"/>
</dbReference>
<dbReference type="Proteomes" id="UP000005237">
    <property type="component" value="Unassembled WGS sequence"/>
</dbReference>
<evidence type="ECO:0000313" key="3">
    <source>
        <dbReference type="Proteomes" id="UP000005237"/>
    </source>
</evidence>
<evidence type="ECO:0000259" key="1">
    <source>
        <dbReference type="PROSITE" id="PS50802"/>
    </source>
</evidence>
<keyword evidence="3" id="KW-1185">Reference proteome</keyword>
<protein>
    <submittedName>
        <fullName evidence="2">OTU domain-containing protein</fullName>
    </submittedName>
</protein>
<sequence>MRDHADDFLPFIADTDVSEAGATSSEHWEKYLMGVERCAEVGGVWGGELELNAIANIYQKMVVVYKTDGERRLGEQYDAPHEHPLRIVFLRRAYHLGEHYNSTCNA</sequence>